<dbReference type="GO" id="GO:0003677">
    <property type="term" value="F:DNA binding"/>
    <property type="evidence" value="ECO:0007669"/>
    <property type="project" value="UniProtKB-KW"/>
</dbReference>
<gene>
    <name evidence="5" type="ORF">LY08_01233</name>
</gene>
<evidence type="ECO:0000313" key="5">
    <source>
        <dbReference type="EMBL" id="RAJ16373.1"/>
    </source>
</evidence>
<dbReference type="InterPro" id="IPR000055">
    <property type="entry name" value="Restrct_endonuc_typeI_TRD"/>
</dbReference>
<keyword evidence="3" id="KW-0238">DNA-binding</keyword>
<evidence type="ECO:0000259" key="4">
    <source>
        <dbReference type="Pfam" id="PF01420"/>
    </source>
</evidence>
<feature type="domain" description="Type I restriction modification DNA specificity" evidence="4">
    <location>
        <begin position="75"/>
        <end position="173"/>
    </location>
</feature>
<dbReference type="Pfam" id="PF01420">
    <property type="entry name" value="Methylase_S"/>
    <property type="match status" value="1"/>
</dbReference>
<name>A0A327RLE9_9FLAO</name>
<accession>A0A327RLE9</accession>
<dbReference type="AlphaFoldDB" id="A0A327RLE9"/>
<dbReference type="RefSeq" id="WP_111659561.1">
    <property type="nucleotide sequence ID" value="NZ_QLLO01000003.1"/>
</dbReference>
<dbReference type="Gene3D" id="3.90.220.20">
    <property type="entry name" value="DNA methylase specificity domains"/>
    <property type="match status" value="2"/>
</dbReference>
<evidence type="ECO:0000256" key="3">
    <source>
        <dbReference type="ARBA" id="ARBA00023125"/>
    </source>
</evidence>
<protein>
    <submittedName>
        <fullName evidence="5">Type I restriction enzyme S subunit</fullName>
    </submittedName>
</protein>
<proteinExistence type="inferred from homology"/>
<reference evidence="5 6" key="1">
    <citation type="submission" date="2018-06" db="EMBL/GenBank/DDBJ databases">
        <title>Genomic Encyclopedia of Archaeal and Bacterial Type Strains, Phase II (KMG-II): from individual species to whole genera.</title>
        <authorList>
            <person name="Goeker M."/>
        </authorList>
    </citation>
    <scope>NUCLEOTIDE SEQUENCE [LARGE SCALE GENOMIC DNA]</scope>
    <source>
        <strain evidence="5 6">DSM 24464</strain>
    </source>
</reference>
<sequence>MKSNYKPLGNYIKQIKKKNTDGSVSVLKGIRINKEFMESVANIQGTDLSRYRVVEKYQFAYNPMHVGRDEILPISVLLEDEPIIVSPAYVVFEILDHNELDPEYLMMWCRRSEFDRNVWFTTDSSVRGGFSWESLCELELPIPSIEKQREIVAEYNTIVNRIKLNETLNQKLEDTAQALYKHWFVDKKNTDNENILLSDLVFQSKETIHPAKCKFDILEHYSIPNYDEKGLPSFEKTKTIRSHKYKVVSNSILLSKLNPRFPRVWNIYGIANENAVCSTEFLVFVPKTIDLFGFIYFVLKSNESIEYLTSRATGTSNSHQRIRPSEILDMPIPCFSKEEVLSFSLKTLWMLKRIRLNLKEIVKLNELKDLILSKMSKVETKTVEA</sequence>
<organism evidence="5 6">
    <name type="scientific">Olleya aquimaris</name>
    <dbReference type="NCBI Taxonomy" id="639310"/>
    <lineage>
        <taxon>Bacteria</taxon>
        <taxon>Pseudomonadati</taxon>
        <taxon>Bacteroidota</taxon>
        <taxon>Flavobacteriia</taxon>
        <taxon>Flavobacteriales</taxon>
        <taxon>Flavobacteriaceae</taxon>
    </lineage>
</organism>
<evidence type="ECO:0000313" key="6">
    <source>
        <dbReference type="Proteomes" id="UP000248703"/>
    </source>
</evidence>
<comment type="similarity">
    <text evidence="1">Belongs to the type-I restriction system S methylase family.</text>
</comment>
<comment type="caution">
    <text evidence="5">The sequence shown here is derived from an EMBL/GenBank/DDBJ whole genome shotgun (WGS) entry which is preliminary data.</text>
</comment>
<dbReference type="GO" id="GO:0009307">
    <property type="term" value="P:DNA restriction-modification system"/>
    <property type="evidence" value="ECO:0007669"/>
    <property type="project" value="UniProtKB-KW"/>
</dbReference>
<dbReference type="SUPFAM" id="SSF116734">
    <property type="entry name" value="DNA methylase specificity domain"/>
    <property type="match status" value="2"/>
</dbReference>
<dbReference type="Proteomes" id="UP000248703">
    <property type="component" value="Unassembled WGS sequence"/>
</dbReference>
<dbReference type="EMBL" id="QLLO01000003">
    <property type="protein sequence ID" value="RAJ16373.1"/>
    <property type="molecule type" value="Genomic_DNA"/>
</dbReference>
<dbReference type="InterPro" id="IPR052021">
    <property type="entry name" value="Type-I_RS_S_subunit"/>
</dbReference>
<evidence type="ECO:0000256" key="2">
    <source>
        <dbReference type="ARBA" id="ARBA00022747"/>
    </source>
</evidence>
<dbReference type="OrthoDB" id="9816225at2"/>
<dbReference type="InterPro" id="IPR044946">
    <property type="entry name" value="Restrct_endonuc_typeI_TRD_sf"/>
</dbReference>
<dbReference type="PANTHER" id="PTHR30408:SF13">
    <property type="entry name" value="TYPE I RESTRICTION ENZYME HINDI SPECIFICITY SUBUNIT"/>
    <property type="match status" value="1"/>
</dbReference>
<evidence type="ECO:0000256" key="1">
    <source>
        <dbReference type="ARBA" id="ARBA00010923"/>
    </source>
</evidence>
<keyword evidence="6" id="KW-1185">Reference proteome</keyword>
<dbReference type="PANTHER" id="PTHR30408">
    <property type="entry name" value="TYPE-1 RESTRICTION ENZYME ECOKI SPECIFICITY PROTEIN"/>
    <property type="match status" value="1"/>
</dbReference>
<keyword evidence="2" id="KW-0680">Restriction system</keyword>